<dbReference type="GO" id="GO:0006567">
    <property type="term" value="P:L-threonine catabolic process"/>
    <property type="evidence" value="ECO:0000318"/>
    <property type="project" value="GO_Central"/>
</dbReference>
<dbReference type="EMBL" id="DF237416">
    <property type="protein sequence ID" value="GAQ88885.1"/>
    <property type="molecule type" value="Genomic_DNA"/>
</dbReference>
<dbReference type="EC" id="1.1.1.103" evidence="5"/>
<evidence type="ECO:0000313" key="8">
    <source>
        <dbReference type="EMBL" id="GAQ88885.1"/>
    </source>
</evidence>
<comment type="pathway">
    <text evidence="4">Amino-acid degradation; L-threonine degradation via oxydo-reductase pathway; glycine from L-threonine: step 1/2.</text>
</comment>
<evidence type="ECO:0000256" key="1">
    <source>
        <dbReference type="ARBA" id="ARBA00007637"/>
    </source>
</evidence>
<protein>
    <recommendedName>
        <fullName evidence="6">L-threonine 3-dehydrogenase, mitochondrial</fullName>
        <ecNumber evidence="5">1.1.1.103</ecNumber>
    </recommendedName>
</protein>
<evidence type="ECO:0000256" key="4">
    <source>
        <dbReference type="ARBA" id="ARBA00060557"/>
    </source>
</evidence>
<dbReference type="AlphaFoldDB" id="A0A0U9HSD7"/>
<dbReference type="OMA" id="GATKEYN"/>
<dbReference type="PANTHER" id="PTHR42687:SF1">
    <property type="entry name" value="L-THREONINE 3-DEHYDROGENASE, MITOCHONDRIAL"/>
    <property type="match status" value="1"/>
</dbReference>
<accession>A0A0U9HSD7</accession>
<evidence type="ECO:0000256" key="3">
    <source>
        <dbReference type="ARBA" id="ARBA00059023"/>
    </source>
</evidence>
<evidence type="ECO:0000256" key="5">
    <source>
        <dbReference type="ARBA" id="ARBA00066604"/>
    </source>
</evidence>
<dbReference type="Pfam" id="PF01370">
    <property type="entry name" value="Epimerase"/>
    <property type="match status" value="1"/>
</dbReference>
<sequence length="379" mass="41961">MAARGLLSKLLSRSQLGLARPCSPAWPAGLQQLREIHGTGRKKRPGGGGYMRTGALPGAPRPPRFLVTGACGQVGMELVPFLRARFGGDEVIASDIKTSSREFVDAGPFVYADVQDSDSLARIVLEHGVDYIVHLASLLSAIGERNPQLALKINTNGIQNVLELARLHSLQVFAPSTIAVFGPSTPRDLTPNTTVMEPTTMYGITKVHLELLGKYYARVYGVDFRSIRYPGVISSKAMPGGGTTDYAVEIFHDALRHGTYRCFLDEKQVLPMMYMPDCLEATVNLMMAPREKLTQAVYNVTGMSFTPSDLAAAIRKRRPDFRIVYEPDFRQAIATTWPRTIDDSLARKDWGWQNKYDIDSMTIDMFEQLQGRYVIGAAR</sequence>
<proteinExistence type="inferred from homology"/>
<organism evidence="8 9">
    <name type="scientific">Klebsormidium nitens</name>
    <name type="common">Green alga</name>
    <name type="synonym">Ulothrix nitens</name>
    <dbReference type="NCBI Taxonomy" id="105231"/>
    <lineage>
        <taxon>Eukaryota</taxon>
        <taxon>Viridiplantae</taxon>
        <taxon>Streptophyta</taxon>
        <taxon>Klebsormidiophyceae</taxon>
        <taxon>Klebsormidiales</taxon>
        <taxon>Klebsormidiaceae</taxon>
        <taxon>Klebsormidium</taxon>
    </lineage>
</organism>
<name>A0A0U9HSD7_KLENI</name>
<gene>
    <name evidence="8" type="ORF">KFL_004670020</name>
</gene>
<dbReference type="FunFam" id="3.40.50.720:FF:000077">
    <property type="entry name" value="L-threonine 3-dehydrogenase, mitochondrial"/>
    <property type="match status" value="1"/>
</dbReference>
<comment type="function">
    <text evidence="3">Catalyzes the NAD(+)-dependent oxidation of L-threonine to 2-amino-3-ketobutyrate, mediating L-threonine catabolism.</text>
</comment>
<dbReference type="GO" id="GO:0008743">
    <property type="term" value="F:L-threonine 3-dehydrogenase activity"/>
    <property type="evidence" value="ECO:0000318"/>
    <property type="project" value="GO_Central"/>
</dbReference>
<comment type="similarity">
    <text evidence="1">Belongs to the NAD(P)-dependent epimerase/dehydratase family.</text>
</comment>
<dbReference type="STRING" id="105231.A0A0U9HSD7"/>
<evidence type="ECO:0000256" key="6">
    <source>
        <dbReference type="ARBA" id="ARBA00069940"/>
    </source>
</evidence>
<dbReference type="Gene3D" id="3.40.50.720">
    <property type="entry name" value="NAD(P)-binding Rossmann-like Domain"/>
    <property type="match status" value="1"/>
</dbReference>
<reference evidence="8 9" key="1">
    <citation type="journal article" date="2014" name="Nat. Commun.">
        <title>Klebsormidium flaccidum genome reveals primary factors for plant terrestrial adaptation.</title>
        <authorList>
            <person name="Hori K."/>
            <person name="Maruyama F."/>
            <person name="Fujisawa T."/>
            <person name="Togashi T."/>
            <person name="Yamamoto N."/>
            <person name="Seo M."/>
            <person name="Sato S."/>
            <person name="Yamada T."/>
            <person name="Mori H."/>
            <person name="Tajima N."/>
            <person name="Moriyama T."/>
            <person name="Ikeuchi M."/>
            <person name="Watanabe M."/>
            <person name="Wada H."/>
            <person name="Kobayashi K."/>
            <person name="Saito M."/>
            <person name="Masuda T."/>
            <person name="Sasaki-Sekimoto Y."/>
            <person name="Mashiguchi K."/>
            <person name="Awai K."/>
            <person name="Shimojima M."/>
            <person name="Masuda S."/>
            <person name="Iwai M."/>
            <person name="Nobusawa T."/>
            <person name="Narise T."/>
            <person name="Kondo S."/>
            <person name="Saito H."/>
            <person name="Sato R."/>
            <person name="Murakawa M."/>
            <person name="Ihara Y."/>
            <person name="Oshima-Yamada Y."/>
            <person name="Ohtaka K."/>
            <person name="Satoh M."/>
            <person name="Sonobe K."/>
            <person name="Ishii M."/>
            <person name="Ohtani R."/>
            <person name="Kanamori-Sato M."/>
            <person name="Honoki R."/>
            <person name="Miyazaki D."/>
            <person name="Mochizuki H."/>
            <person name="Umetsu J."/>
            <person name="Higashi K."/>
            <person name="Shibata D."/>
            <person name="Kamiya Y."/>
            <person name="Sato N."/>
            <person name="Nakamura Y."/>
            <person name="Tabata S."/>
            <person name="Ida S."/>
            <person name="Kurokawa K."/>
            <person name="Ohta H."/>
        </authorList>
    </citation>
    <scope>NUCLEOTIDE SEQUENCE [LARGE SCALE GENOMIC DNA]</scope>
    <source>
        <strain evidence="8 9">NIES-2285</strain>
    </source>
</reference>
<dbReference type="InterPro" id="IPR001509">
    <property type="entry name" value="Epimerase_deHydtase"/>
</dbReference>
<dbReference type="Proteomes" id="UP000054558">
    <property type="component" value="Unassembled WGS sequence"/>
</dbReference>
<dbReference type="InterPro" id="IPR051225">
    <property type="entry name" value="NAD(P)_epim/dehydratase"/>
</dbReference>
<evidence type="ECO:0000313" key="9">
    <source>
        <dbReference type="Proteomes" id="UP000054558"/>
    </source>
</evidence>
<dbReference type="PANTHER" id="PTHR42687">
    <property type="entry name" value="L-THREONINE 3-DEHYDROGENASE"/>
    <property type="match status" value="1"/>
</dbReference>
<keyword evidence="9" id="KW-1185">Reference proteome</keyword>
<feature type="domain" description="NAD-dependent epimerase/dehydratase" evidence="7">
    <location>
        <begin position="66"/>
        <end position="300"/>
    </location>
</feature>
<dbReference type="OrthoDB" id="16464at2759"/>
<dbReference type="InterPro" id="IPR036291">
    <property type="entry name" value="NAD(P)-bd_dom_sf"/>
</dbReference>
<evidence type="ECO:0000256" key="2">
    <source>
        <dbReference type="ARBA" id="ARBA00050613"/>
    </source>
</evidence>
<evidence type="ECO:0000259" key="7">
    <source>
        <dbReference type="Pfam" id="PF01370"/>
    </source>
</evidence>
<comment type="catalytic activity">
    <reaction evidence="2">
        <text>L-threonine + NAD(+) = (2S)-2-amino-3-oxobutanoate + NADH + H(+)</text>
        <dbReference type="Rhea" id="RHEA:13161"/>
        <dbReference type="ChEBI" id="CHEBI:15378"/>
        <dbReference type="ChEBI" id="CHEBI:57540"/>
        <dbReference type="ChEBI" id="CHEBI:57926"/>
        <dbReference type="ChEBI" id="CHEBI:57945"/>
        <dbReference type="ChEBI" id="CHEBI:78948"/>
        <dbReference type="EC" id="1.1.1.103"/>
    </reaction>
</comment>
<dbReference type="SUPFAM" id="SSF51735">
    <property type="entry name" value="NAD(P)-binding Rossmann-fold domains"/>
    <property type="match status" value="1"/>
</dbReference>